<accession>A0A6J7J224</accession>
<organism evidence="2">
    <name type="scientific">freshwater metagenome</name>
    <dbReference type="NCBI Taxonomy" id="449393"/>
    <lineage>
        <taxon>unclassified sequences</taxon>
        <taxon>metagenomes</taxon>
        <taxon>ecological metagenomes</taxon>
    </lineage>
</organism>
<name>A0A6J7J224_9ZZZZ</name>
<dbReference type="SUPFAM" id="SSF55811">
    <property type="entry name" value="Nudix"/>
    <property type="match status" value="1"/>
</dbReference>
<dbReference type="AlphaFoldDB" id="A0A6J7J224"/>
<sequence length="185" mass="20436">MRADATARLEAWLPPDEGQARLRLEYLAFLAEHDDAMWRECRVGHLTASALVMDEHRERVLLTLHPKVGRWLQLGGHCEPDDPSLREAARREAIEESGIAHVLISAAPIRLDRHPVPCAGAMSEHLDVQYLATVGADAREVMSDESDDLRWFPVSGLPADVDESVRALIDAAITPREPGSLILVG</sequence>
<dbReference type="CDD" id="cd03674">
    <property type="entry name" value="NUDIX_Hydrolase"/>
    <property type="match status" value="1"/>
</dbReference>
<dbReference type="EMBL" id="CAFBNE010000014">
    <property type="protein sequence ID" value="CAB4937408.1"/>
    <property type="molecule type" value="Genomic_DNA"/>
</dbReference>
<proteinExistence type="predicted"/>
<protein>
    <submittedName>
        <fullName evidence="2">Unannotated protein</fullName>
    </submittedName>
</protein>
<dbReference type="InterPro" id="IPR000086">
    <property type="entry name" value="NUDIX_hydrolase_dom"/>
</dbReference>
<dbReference type="InterPro" id="IPR015797">
    <property type="entry name" value="NUDIX_hydrolase-like_dom_sf"/>
</dbReference>
<gene>
    <name evidence="2" type="ORF">UFOPK3772_00663</name>
</gene>
<dbReference type="PROSITE" id="PS51462">
    <property type="entry name" value="NUDIX"/>
    <property type="match status" value="1"/>
</dbReference>
<evidence type="ECO:0000313" key="2">
    <source>
        <dbReference type="EMBL" id="CAB4937408.1"/>
    </source>
</evidence>
<reference evidence="2" key="1">
    <citation type="submission" date="2020-05" db="EMBL/GenBank/DDBJ databases">
        <authorList>
            <person name="Chiriac C."/>
            <person name="Salcher M."/>
            <person name="Ghai R."/>
            <person name="Kavagutti S V."/>
        </authorList>
    </citation>
    <scope>NUCLEOTIDE SEQUENCE</scope>
</reference>
<dbReference type="PANTHER" id="PTHR43736:SF1">
    <property type="entry name" value="DIHYDRONEOPTERIN TRIPHOSPHATE DIPHOSPHATASE"/>
    <property type="match status" value="1"/>
</dbReference>
<dbReference type="Pfam" id="PF00293">
    <property type="entry name" value="NUDIX"/>
    <property type="match status" value="1"/>
</dbReference>
<feature type="domain" description="Nudix hydrolase" evidence="1">
    <location>
        <begin position="43"/>
        <end position="174"/>
    </location>
</feature>
<evidence type="ECO:0000259" key="1">
    <source>
        <dbReference type="PROSITE" id="PS51462"/>
    </source>
</evidence>
<dbReference type="PANTHER" id="PTHR43736">
    <property type="entry name" value="ADP-RIBOSE PYROPHOSPHATASE"/>
    <property type="match status" value="1"/>
</dbReference>
<dbReference type="Gene3D" id="3.90.79.10">
    <property type="entry name" value="Nucleoside Triphosphate Pyrophosphohydrolase"/>
    <property type="match status" value="1"/>
</dbReference>